<organism evidence="3 4">
    <name type="scientific">Camelimonas abortus</name>
    <dbReference type="NCBI Taxonomy" id="1017184"/>
    <lineage>
        <taxon>Bacteria</taxon>
        <taxon>Pseudomonadati</taxon>
        <taxon>Pseudomonadota</taxon>
        <taxon>Alphaproteobacteria</taxon>
        <taxon>Hyphomicrobiales</taxon>
        <taxon>Chelatococcaceae</taxon>
        <taxon>Camelimonas</taxon>
    </lineage>
</organism>
<dbReference type="Proteomes" id="UP001595536">
    <property type="component" value="Unassembled WGS sequence"/>
</dbReference>
<dbReference type="InterPro" id="IPR006311">
    <property type="entry name" value="TAT_signal"/>
</dbReference>
<reference evidence="4" key="1">
    <citation type="journal article" date="2019" name="Int. J. Syst. Evol. Microbiol.">
        <title>The Global Catalogue of Microorganisms (GCM) 10K type strain sequencing project: providing services to taxonomists for standard genome sequencing and annotation.</title>
        <authorList>
            <consortium name="The Broad Institute Genomics Platform"/>
            <consortium name="The Broad Institute Genome Sequencing Center for Infectious Disease"/>
            <person name="Wu L."/>
            <person name="Ma J."/>
        </authorList>
    </citation>
    <scope>NUCLEOTIDE SEQUENCE [LARGE SCALE GENOMIC DNA]</scope>
    <source>
        <strain evidence="4">CCM 7941</strain>
    </source>
</reference>
<keyword evidence="1" id="KW-0472">Membrane</keyword>
<feature type="chain" id="PRO_5045574862" evidence="2">
    <location>
        <begin position="34"/>
        <end position="103"/>
    </location>
</feature>
<keyword evidence="4" id="KW-1185">Reference proteome</keyword>
<accession>A0ABV7LBE7</accession>
<feature type="transmembrane region" description="Helical" evidence="1">
    <location>
        <begin position="57"/>
        <end position="80"/>
    </location>
</feature>
<evidence type="ECO:0000256" key="2">
    <source>
        <dbReference type="SAM" id="SignalP"/>
    </source>
</evidence>
<name>A0ABV7LBE7_9HYPH</name>
<proteinExistence type="predicted"/>
<evidence type="ECO:0000256" key="1">
    <source>
        <dbReference type="SAM" id="Phobius"/>
    </source>
</evidence>
<evidence type="ECO:0000313" key="3">
    <source>
        <dbReference type="EMBL" id="MFC3264882.1"/>
    </source>
</evidence>
<keyword evidence="1" id="KW-1133">Transmembrane helix</keyword>
<sequence length="103" mass="10902">MNISDFTRRAGLAAFTALFIGGGALSLAAPASAAPGHGHRHHHHHGHFHRHGWGYGAAGVIGGLALGALAASAYAAPVCYDVREPVVDRWGRLIRYRVVRVCD</sequence>
<evidence type="ECO:0000313" key="4">
    <source>
        <dbReference type="Proteomes" id="UP001595536"/>
    </source>
</evidence>
<dbReference type="EMBL" id="JBHRUV010000004">
    <property type="protein sequence ID" value="MFC3264882.1"/>
    <property type="molecule type" value="Genomic_DNA"/>
</dbReference>
<keyword evidence="1" id="KW-0812">Transmembrane</keyword>
<dbReference type="RefSeq" id="WP_376832074.1">
    <property type="nucleotide sequence ID" value="NZ_JBHLWR010000006.1"/>
</dbReference>
<keyword evidence="2" id="KW-0732">Signal</keyword>
<gene>
    <name evidence="3" type="ORF">ACFOEX_00715</name>
</gene>
<protein>
    <submittedName>
        <fullName evidence="3">Uncharacterized protein</fullName>
    </submittedName>
</protein>
<comment type="caution">
    <text evidence="3">The sequence shown here is derived from an EMBL/GenBank/DDBJ whole genome shotgun (WGS) entry which is preliminary data.</text>
</comment>
<feature type="signal peptide" evidence="2">
    <location>
        <begin position="1"/>
        <end position="33"/>
    </location>
</feature>
<dbReference type="PROSITE" id="PS51318">
    <property type="entry name" value="TAT"/>
    <property type="match status" value="1"/>
</dbReference>